<feature type="compositionally biased region" description="Basic residues" evidence="1">
    <location>
        <begin position="42"/>
        <end position="51"/>
    </location>
</feature>
<organism evidence="2 3">
    <name type="scientific">Dreissena polymorpha</name>
    <name type="common">Zebra mussel</name>
    <name type="synonym">Mytilus polymorpha</name>
    <dbReference type="NCBI Taxonomy" id="45954"/>
    <lineage>
        <taxon>Eukaryota</taxon>
        <taxon>Metazoa</taxon>
        <taxon>Spiralia</taxon>
        <taxon>Lophotrochozoa</taxon>
        <taxon>Mollusca</taxon>
        <taxon>Bivalvia</taxon>
        <taxon>Autobranchia</taxon>
        <taxon>Heteroconchia</taxon>
        <taxon>Euheterodonta</taxon>
        <taxon>Imparidentia</taxon>
        <taxon>Neoheterodontei</taxon>
        <taxon>Myida</taxon>
        <taxon>Dreissenoidea</taxon>
        <taxon>Dreissenidae</taxon>
        <taxon>Dreissena</taxon>
    </lineage>
</organism>
<feature type="region of interest" description="Disordered" evidence="1">
    <location>
        <begin position="42"/>
        <end position="82"/>
    </location>
</feature>
<dbReference type="Proteomes" id="UP000828390">
    <property type="component" value="Unassembled WGS sequence"/>
</dbReference>
<evidence type="ECO:0000313" key="2">
    <source>
        <dbReference type="EMBL" id="KAH3856983.1"/>
    </source>
</evidence>
<accession>A0A9D4LFV8</accession>
<evidence type="ECO:0000313" key="3">
    <source>
        <dbReference type="Proteomes" id="UP000828390"/>
    </source>
</evidence>
<reference evidence="2" key="1">
    <citation type="journal article" date="2019" name="bioRxiv">
        <title>The Genome of the Zebra Mussel, Dreissena polymorpha: A Resource for Invasive Species Research.</title>
        <authorList>
            <person name="McCartney M.A."/>
            <person name="Auch B."/>
            <person name="Kono T."/>
            <person name="Mallez S."/>
            <person name="Zhang Y."/>
            <person name="Obille A."/>
            <person name="Becker A."/>
            <person name="Abrahante J.E."/>
            <person name="Garbe J."/>
            <person name="Badalamenti J.P."/>
            <person name="Herman A."/>
            <person name="Mangelson H."/>
            <person name="Liachko I."/>
            <person name="Sullivan S."/>
            <person name="Sone E.D."/>
            <person name="Koren S."/>
            <person name="Silverstein K.A.T."/>
            <person name="Beckman K.B."/>
            <person name="Gohl D.M."/>
        </authorList>
    </citation>
    <scope>NUCLEOTIDE SEQUENCE</scope>
    <source>
        <strain evidence="2">Duluth1</strain>
        <tissue evidence="2">Whole animal</tissue>
    </source>
</reference>
<reference evidence="2" key="2">
    <citation type="submission" date="2020-11" db="EMBL/GenBank/DDBJ databases">
        <authorList>
            <person name="McCartney M.A."/>
            <person name="Auch B."/>
            <person name="Kono T."/>
            <person name="Mallez S."/>
            <person name="Becker A."/>
            <person name="Gohl D.M."/>
            <person name="Silverstein K.A.T."/>
            <person name="Koren S."/>
            <person name="Bechman K.B."/>
            <person name="Herman A."/>
            <person name="Abrahante J.E."/>
            <person name="Garbe J."/>
        </authorList>
    </citation>
    <scope>NUCLEOTIDE SEQUENCE</scope>
    <source>
        <strain evidence="2">Duluth1</strain>
        <tissue evidence="2">Whole animal</tissue>
    </source>
</reference>
<keyword evidence="3" id="KW-1185">Reference proteome</keyword>
<dbReference type="AlphaFoldDB" id="A0A9D4LFV8"/>
<proteinExistence type="predicted"/>
<gene>
    <name evidence="2" type="ORF">DPMN_099580</name>
</gene>
<name>A0A9D4LFV8_DREPO</name>
<comment type="caution">
    <text evidence="2">The sequence shown here is derived from an EMBL/GenBank/DDBJ whole genome shotgun (WGS) entry which is preliminary data.</text>
</comment>
<dbReference type="EMBL" id="JAIWYP010000003">
    <property type="protein sequence ID" value="KAH3856983.1"/>
    <property type="molecule type" value="Genomic_DNA"/>
</dbReference>
<evidence type="ECO:0000256" key="1">
    <source>
        <dbReference type="SAM" id="MobiDB-lite"/>
    </source>
</evidence>
<sequence>MERQLCVEIDLCGLLEGYAILDYPKNKVAQTSVTFEGCQCKLKSRKRSRPNPKKENSSPKPRNKGKKPAQKKNLPITTLPSTSGIIFDDCEREYDEDADEVCCVYRQRQP</sequence>
<protein>
    <submittedName>
        <fullName evidence="2">Uncharacterized protein</fullName>
    </submittedName>
</protein>
<feature type="compositionally biased region" description="Basic residues" evidence="1">
    <location>
        <begin position="61"/>
        <end position="70"/>
    </location>
</feature>